<dbReference type="GO" id="GO:0004792">
    <property type="term" value="F:thiosulfate-cyanide sulfurtransferase activity"/>
    <property type="evidence" value="ECO:0007669"/>
    <property type="project" value="InterPro"/>
</dbReference>
<dbReference type="SMART" id="SM00450">
    <property type="entry name" value="RHOD"/>
    <property type="match status" value="2"/>
</dbReference>
<feature type="domain" description="Rhodanese" evidence="2">
    <location>
        <begin position="228"/>
        <end position="330"/>
    </location>
</feature>
<dbReference type="AlphaFoldDB" id="A0A5P2HEJ9"/>
<dbReference type="Proteomes" id="UP000322822">
    <property type="component" value="Chromosome 2"/>
</dbReference>
<dbReference type="OrthoDB" id="9781034at2"/>
<proteinExistence type="predicted"/>
<evidence type="ECO:0000313" key="4">
    <source>
        <dbReference type="Proteomes" id="UP000322822"/>
    </source>
</evidence>
<dbReference type="SUPFAM" id="SSF52821">
    <property type="entry name" value="Rhodanese/Cell cycle control phosphatase"/>
    <property type="match status" value="2"/>
</dbReference>
<reference evidence="3 4" key="1">
    <citation type="submission" date="2019-09" db="EMBL/GenBank/DDBJ databases">
        <title>FDA dAtabase for Regulatory Grade micrObial Sequences (FDA-ARGOS): Supporting development and validation of Infectious Disease Dx tests.</title>
        <authorList>
            <person name="Sciortino C."/>
            <person name="Tallon L."/>
            <person name="Sadzewicz L."/>
            <person name="Vavikolanu K."/>
            <person name="Mehta A."/>
            <person name="Aluvathingal J."/>
            <person name="Nadendla S."/>
            <person name="Nandy P."/>
            <person name="Geyer C."/>
            <person name="Yan Y."/>
            <person name="Sichtig H."/>
        </authorList>
    </citation>
    <scope>NUCLEOTIDE SEQUENCE [LARGE SCALE GENOMIC DNA]</scope>
    <source>
        <strain evidence="3 4">FDAARGOS_664</strain>
    </source>
</reference>
<dbReference type="InterPro" id="IPR001763">
    <property type="entry name" value="Rhodanese-like_dom"/>
</dbReference>
<dbReference type="InterPro" id="IPR001307">
    <property type="entry name" value="Thiosulphate_STrfase_CS"/>
</dbReference>
<organism evidence="3 4">
    <name type="scientific">Cupriavidus pauculus</name>
    <dbReference type="NCBI Taxonomy" id="82633"/>
    <lineage>
        <taxon>Bacteria</taxon>
        <taxon>Pseudomonadati</taxon>
        <taxon>Pseudomonadota</taxon>
        <taxon>Betaproteobacteria</taxon>
        <taxon>Burkholderiales</taxon>
        <taxon>Burkholderiaceae</taxon>
        <taxon>Cupriavidus</taxon>
    </lineage>
</organism>
<dbReference type="Gene3D" id="3.40.250.10">
    <property type="entry name" value="Rhodanese-like domain"/>
    <property type="match status" value="2"/>
</dbReference>
<feature type="domain" description="Rhodanese" evidence="2">
    <location>
        <begin position="81"/>
        <end position="197"/>
    </location>
</feature>
<dbReference type="PROSITE" id="PS50206">
    <property type="entry name" value="RHODANESE_3"/>
    <property type="match status" value="2"/>
</dbReference>
<sequence length="342" mass="35914">MKPLRPISRLLITISRRIGIAYAPGAHARPPISAGGNALRGARADNGPASFLRPTTIPSPLMTTLHARAPFARAEDLLAAPRDNRLFIDVRLGDPATELESYRDGHIHGAVHAQIRDVFAGPPTAATGNLPLPDPVSLALVLEAWGVDEDTEIVLYGPNLALAARAWWVLRWAGLSRVLVLDGGLKAWTAAGGAVARGDAVPSRRIPGRLPRLSAGALPEVGVAELASTPPATIVDARDAASYQAGHLPGAIHLAAAEHWTPSGLMRSREILATRYAEAGLRPGGDIAVYCGGGVLSALVWMTMVEAGLSPRLYVGSWSEWSRDPARLAQSETGIGKTGATA</sequence>
<evidence type="ECO:0000259" key="2">
    <source>
        <dbReference type="PROSITE" id="PS50206"/>
    </source>
</evidence>
<dbReference type="PANTHER" id="PTHR43855">
    <property type="entry name" value="THIOSULFATE SULFURTRANSFERASE"/>
    <property type="match status" value="1"/>
</dbReference>
<dbReference type="InterPro" id="IPR036873">
    <property type="entry name" value="Rhodanese-like_dom_sf"/>
</dbReference>
<name>A0A5P2HEJ9_9BURK</name>
<accession>A0A5P2HEJ9</accession>
<protein>
    <submittedName>
        <fullName evidence="3">Sulfurtransferase</fullName>
    </submittedName>
</protein>
<dbReference type="PANTHER" id="PTHR43855:SF1">
    <property type="entry name" value="THIOSULFATE SULFURTRANSFERASE"/>
    <property type="match status" value="1"/>
</dbReference>
<evidence type="ECO:0000313" key="3">
    <source>
        <dbReference type="EMBL" id="QET06472.1"/>
    </source>
</evidence>
<gene>
    <name evidence="3" type="ORF">FOB72_31810</name>
</gene>
<keyword evidence="1" id="KW-0677">Repeat</keyword>
<dbReference type="Pfam" id="PF00581">
    <property type="entry name" value="Rhodanese"/>
    <property type="match status" value="2"/>
</dbReference>
<dbReference type="CDD" id="cd01448">
    <property type="entry name" value="TST_Repeat_1"/>
    <property type="match status" value="1"/>
</dbReference>
<dbReference type="InterPro" id="IPR051126">
    <property type="entry name" value="Thiosulfate_sulfurtransferase"/>
</dbReference>
<dbReference type="PROSITE" id="PS00380">
    <property type="entry name" value="RHODANESE_1"/>
    <property type="match status" value="1"/>
</dbReference>
<keyword evidence="3" id="KW-0808">Transferase</keyword>
<dbReference type="EMBL" id="CP044067">
    <property type="protein sequence ID" value="QET06472.1"/>
    <property type="molecule type" value="Genomic_DNA"/>
</dbReference>
<evidence type="ECO:0000256" key="1">
    <source>
        <dbReference type="ARBA" id="ARBA00022737"/>
    </source>
</evidence>